<name>A0A4R6VNP4_9HYPH</name>
<dbReference type="OrthoDB" id="7582980at2"/>
<gene>
    <name evidence="1" type="ORF">ATL17_1828</name>
</gene>
<dbReference type="NCBIfam" id="TIGR02216">
    <property type="entry name" value="phage_TIGR02216"/>
    <property type="match status" value="1"/>
</dbReference>
<dbReference type="InterPro" id="IPR011739">
    <property type="entry name" value="GTA_rcc01693"/>
</dbReference>
<dbReference type="Pfam" id="PF09550">
    <property type="entry name" value="Phage_TAC_6"/>
    <property type="match status" value="1"/>
</dbReference>
<evidence type="ECO:0000313" key="2">
    <source>
        <dbReference type="Proteomes" id="UP000295391"/>
    </source>
</evidence>
<dbReference type="Proteomes" id="UP000295391">
    <property type="component" value="Unassembled WGS sequence"/>
</dbReference>
<evidence type="ECO:0000313" key="1">
    <source>
        <dbReference type="EMBL" id="TDQ63820.1"/>
    </source>
</evidence>
<dbReference type="AlphaFoldDB" id="A0A4R6VNP4"/>
<protein>
    <submittedName>
        <fullName evidence="1">Putative phage protein (TIGR02216 family)</fullName>
    </submittedName>
</protein>
<comment type="caution">
    <text evidence="1">The sequence shown here is derived from an EMBL/GenBank/DDBJ whole genome shotgun (WGS) entry which is preliminary data.</text>
</comment>
<dbReference type="RefSeq" id="WP_133572473.1">
    <property type="nucleotide sequence ID" value="NZ_SNYR01000002.1"/>
</dbReference>
<keyword evidence="2" id="KW-1185">Reference proteome</keyword>
<sequence length="71" mass="8012">MVKSPFPWAELAQIGFGELRLSPEAFWASSPRELTLAVQAKQKMFGHAAPLERQRMAELMADFPDGDKYES</sequence>
<reference evidence="1 2" key="1">
    <citation type="submission" date="2019-03" db="EMBL/GenBank/DDBJ databases">
        <title>Genomic Encyclopedia of Type Strains, Phase III (KMG-III): the genomes of soil and plant-associated and newly described type strains.</title>
        <authorList>
            <person name="Whitman W."/>
        </authorList>
    </citation>
    <scope>NUCLEOTIDE SEQUENCE [LARGE SCALE GENOMIC DNA]</scope>
    <source>
        <strain evidence="1 2">CGMCC 1.7002</strain>
    </source>
</reference>
<accession>A0A4R6VNP4</accession>
<dbReference type="EMBL" id="SNYR01000002">
    <property type="protein sequence ID" value="TDQ63820.1"/>
    <property type="molecule type" value="Genomic_DNA"/>
</dbReference>
<organism evidence="1 2">
    <name type="scientific">Maritalea mobilis</name>
    <dbReference type="NCBI Taxonomy" id="483324"/>
    <lineage>
        <taxon>Bacteria</taxon>
        <taxon>Pseudomonadati</taxon>
        <taxon>Pseudomonadota</taxon>
        <taxon>Alphaproteobacteria</taxon>
        <taxon>Hyphomicrobiales</taxon>
        <taxon>Devosiaceae</taxon>
        <taxon>Maritalea</taxon>
    </lineage>
</organism>
<dbReference type="InterPro" id="IPR019056">
    <property type="entry name" value="Phage_TAC_6"/>
</dbReference>
<proteinExistence type="predicted"/>